<sequence length="294" mass="30609">MSPTRTASYSARTQTVIAIENADGLTAAGGALWVKTDDGRVVRIDPATNRTTGELKLDTNSDPSDYCQGIGTDQAAVWACATTDQGTDVVKIDPASRRIVRRVAVGKVFDQLALPSTARGLWVLSGSDVNLVDQVTGRVTKYPLGVRCLQLAASGELVVATSSTENAVIALDAGNGSVIARTTLPAPRLAAVSGSDIWVDTSDGLVRLSRELSVKAKYPSLGAGVGGDLVATPDAVWLRAGNGIITRLDPSTGQAVEQVAPDGQQITAGSMLIAYDSIWTTSGDEGTLTRLRLS</sequence>
<gene>
    <name evidence="1" type="ORF">FDA38_09030</name>
</gene>
<reference evidence="1 2" key="1">
    <citation type="submission" date="2019-04" db="EMBL/GenBank/DDBJ databases">
        <title>Kribbella sp. NEAU-THZ 27 nov., a novel actinomycete isolated from soil.</title>
        <authorList>
            <person name="Duan L."/>
        </authorList>
    </citation>
    <scope>NUCLEOTIDE SEQUENCE [LARGE SCALE GENOMIC DNA]</scope>
    <source>
        <strain evidence="2">NEAU-THZ27</strain>
    </source>
</reference>
<protein>
    <recommendedName>
        <fullName evidence="3">Pyrroloquinoline-quinone binding quinoprotein</fullName>
    </recommendedName>
</protein>
<dbReference type="SUPFAM" id="SSF50998">
    <property type="entry name" value="Quinoprotein alcohol dehydrogenase-like"/>
    <property type="match status" value="1"/>
</dbReference>
<organism evidence="1 2">
    <name type="scientific">Kribbella jiaozuonensis</name>
    <dbReference type="NCBI Taxonomy" id="2575441"/>
    <lineage>
        <taxon>Bacteria</taxon>
        <taxon>Bacillati</taxon>
        <taxon>Actinomycetota</taxon>
        <taxon>Actinomycetes</taxon>
        <taxon>Propionibacteriales</taxon>
        <taxon>Kribbellaceae</taxon>
        <taxon>Kribbella</taxon>
    </lineage>
</organism>
<dbReference type="EMBL" id="SZPZ01000001">
    <property type="protein sequence ID" value="TKK82878.1"/>
    <property type="molecule type" value="Genomic_DNA"/>
</dbReference>
<comment type="caution">
    <text evidence="1">The sequence shown here is derived from an EMBL/GenBank/DDBJ whole genome shotgun (WGS) entry which is preliminary data.</text>
</comment>
<dbReference type="InterPro" id="IPR011047">
    <property type="entry name" value="Quinoprotein_ADH-like_sf"/>
</dbReference>
<dbReference type="InterPro" id="IPR015943">
    <property type="entry name" value="WD40/YVTN_repeat-like_dom_sf"/>
</dbReference>
<dbReference type="RefSeq" id="WP_137253566.1">
    <property type="nucleotide sequence ID" value="NZ_JBHSPQ010000001.1"/>
</dbReference>
<name>A0A4U3M2B0_9ACTN</name>
<dbReference type="AlphaFoldDB" id="A0A4U3M2B0"/>
<evidence type="ECO:0000313" key="2">
    <source>
        <dbReference type="Proteomes" id="UP000305836"/>
    </source>
</evidence>
<evidence type="ECO:0008006" key="3">
    <source>
        <dbReference type="Google" id="ProtNLM"/>
    </source>
</evidence>
<dbReference type="Proteomes" id="UP000305836">
    <property type="component" value="Unassembled WGS sequence"/>
</dbReference>
<dbReference type="Gene3D" id="2.130.10.10">
    <property type="entry name" value="YVTN repeat-like/Quinoprotein amine dehydrogenase"/>
    <property type="match status" value="2"/>
</dbReference>
<proteinExistence type="predicted"/>
<keyword evidence="2" id="KW-1185">Reference proteome</keyword>
<accession>A0A4U3M2B0</accession>
<dbReference type="OrthoDB" id="3810571at2"/>
<evidence type="ECO:0000313" key="1">
    <source>
        <dbReference type="EMBL" id="TKK82878.1"/>
    </source>
</evidence>